<dbReference type="InterPro" id="IPR003313">
    <property type="entry name" value="AraC-bd"/>
</dbReference>
<comment type="caution">
    <text evidence="5">The sequence shown here is derived from an EMBL/GenBank/DDBJ whole genome shotgun (WGS) entry which is preliminary data.</text>
</comment>
<keyword evidence="2" id="KW-0238">DNA-binding</keyword>
<dbReference type="PANTHER" id="PTHR43280">
    <property type="entry name" value="ARAC-FAMILY TRANSCRIPTIONAL REGULATOR"/>
    <property type="match status" value="1"/>
</dbReference>
<reference evidence="6" key="1">
    <citation type="journal article" date="2019" name="Int. J. Syst. Evol. Microbiol.">
        <title>The Global Catalogue of Microorganisms (GCM) 10K type strain sequencing project: providing services to taxonomists for standard genome sequencing and annotation.</title>
        <authorList>
            <consortium name="The Broad Institute Genomics Platform"/>
            <consortium name="The Broad Institute Genome Sequencing Center for Infectious Disease"/>
            <person name="Wu L."/>
            <person name="Ma J."/>
        </authorList>
    </citation>
    <scope>NUCLEOTIDE SEQUENCE [LARGE SCALE GENOMIC DNA]</scope>
    <source>
        <strain evidence="6">JCM 17111</strain>
    </source>
</reference>
<dbReference type="Gene3D" id="2.60.120.10">
    <property type="entry name" value="Jelly Rolls"/>
    <property type="match status" value="1"/>
</dbReference>
<keyword evidence="6" id="KW-1185">Reference proteome</keyword>
<organism evidence="5 6">
    <name type="scientific">Snuella lapsa</name>
    <dbReference type="NCBI Taxonomy" id="870481"/>
    <lineage>
        <taxon>Bacteria</taxon>
        <taxon>Pseudomonadati</taxon>
        <taxon>Bacteroidota</taxon>
        <taxon>Flavobacteriia</taxon>
        <taxon>Flavobacteriales</taxon>
        <taxon>Flavobacteriaceae</taxon>
        <taxon>Snuella</taxon>
    </lineage>
</organism>
<dbReference type="SUPFAM" id="SSF51182">
    <property type="entry name" value="RmlC-like cupins"/>
    <property type="match status" value="1"/>
</dbReference>
<name>A0ABP6YFV4_9FLAO</name>
<evidence type="ECO:0000256" key="2">
    <source>
        <dbReference type="ARBA" id="ARBA00023125"/>
    </source>
</evidence>
<dbReference type="Proteomes" id="UP001500954">
    <property type="component" value="Unassembled WGS sequence"/>
</dbReference>
<evidence type="ECO:0000256" key="1">
    <source>
        <dbReference type="ARBA" id="ARBA00023015"/>
    </source>
</evidence>
<dbReference type="InterPro" id="IPR014710">
    <property type="entry name" value="RmlC-like_jellyroll"/>
</dbReference>
<keyword evidence="1" id="KW-0805">Transcription regulation</keyword>
<evidence type="ECO:0000256" key="3">
    <source>
        <dbReference type="ARBA" id="ARBA00023163"/>
    </source>
</evidence>
<dbReference type="Pfam" id="PF12833">
    <property type="entry name" value="HTH_18"/>
    <property type="match status" value="1"/>
</dbReference>
<gene>
    <name evidence="5" type="ORF">GCM10022395_32970</name>
</gene>
<dbReference type="Gene3D" id="1.10.10.60">
    <property type="entry name" value="Homeodomain-like"/>
    <property type="match status" value="1"/>
</dbReference>
<proteinExistence type="predicted"/>
<dbReference type="Pfam" id="PF02311">
    <property type="entry name" value="AraC_binding"/>
    <property type="match status" value="1"/>
</dbReference>
<dbReference type="RefSeq" id="WP_345007521.1">
    <property type="nucleotide sequence ID" value="NZ_BAABCY010000086.1"/>
</dbReference>
<dbReference type="SMART" id="SM00342">
    <property type="entry name" value="HTH_ARAC"/>
    <property type="match status" value="1"/>
</dbReference>
<keyword evidence="3" id="KW-0804">Transcription</keyword>
<evidence type="ECO:0000313" key="5">
    <source>
        <dbReference type="EMBL" id="GAA3581829.1"/>
    </source>
</evidence>
<dbReference type="PROSITE" id="PS01124">
    <property type="entry name" value="HTH_ARAC_FAMILY_2"/>
    <property type="match status" value="1"/>
</dbReference>
<dbReference type="SUPFAM" id="SSF46689">
    <property type="entry name" value="Homeodomain-like"/>
    <property type="match status" value="1"/>
</dbReference>
<dbReference type="PANTHER" id="PTHR43280:SF32">
    <property type="entry name" value="TRANSCRIPTIONAL REGULATORY PROTEIN"/>
    <property type="match status" value="1"/>
</dbReference>
<evidence type="ECO:0000313" key="6">
    <source>
        <dbReference type="Proteomes" id="UP001500954"/>
    </source>
</evidence>
<dbReference type="EMBL" id="BAABCY010000086">
    <property type="protein sequence ID" value="GAA3581829.1"/>
    <property type="molecule type" value="Genomic_DNA"/>
</dbReference>
<dbReference type="InterPro" id="IPR018060">
    <property type="entry name" value="HTH_AraC"/>
</dbReference>
<dbReference type="InterPro" id="IPR009057">
    <property type="entry name" value="Homeodomain-like_sf"/>
</dbReference>
<dbReference type="InterPro" id="IPR011051">
    <property type="entry name" value="RmlC_Cupin_sf"/>
</dbReference>
<protein>
    <submittedName>
        <fullName evidence="5">Helix-turn-helix domain-containing protein</fullName>
    </submittedName>
</protein>
<sequence length="271" mass="31835">MHTTIATYNKITSLENIKIARFDVSKRYTKPHRHNKYLELVFFSKGSGYHYMDLERYAIKPPVVFLIKKGEVHHWEIDTKPKGYVIIIKESFLEKTLDKHINTLLFKLDGKQKINIPKKDLTIRKLFKVLCREANHENVQQDIVEGLLKALISKVATYSSLDRIKVDATDTATRFLEMLNQTLKNNVGFYAEFLNITPQNLNQICQKKYKKTASKVIADFLIREAKRLLVYTNKSVSEIAFYFEFKDVSHFIKYFKRHTGLTPLQFKNNHQ</sequence>
<evidence type="ECO:0000259" key="4">
    <source>
        <dbReference type="PROSITE" id="PS01124"/>
    </source>
</evidence>
<feature type="domain" description="HTH araC/xylS-type" evidence="4">
    <location>
        <begin position="170"/>
        <end position="269"/>
    </location>
</feature>
<accession>A0ABP6YFV4</accession>